<dbReference type="Proteomes" id="UP001156484">
    <property type="component" value="Chromosome"/>
</dbReference>
<keyword evidence="2" id="KW-1185">Reference proteome</keyword>
<accession>A0ACD4DIT1</accession>
<reference evidence="1" key="1">
    <citation type="submission" date="2022-10" db="EMBL/GenBank/DDBJ databases">
        <title>Rhodococcus ferula Z13 complete genome.</title>
        <authorList>
            <person name="Long X."/>
            <person name="Zang M."/>
        </authorList>
    </citation>
    <scope>NUCLEOTIDE SEQUENCE</scope>
    <source>
        <strain evidence="1">Z13</strain>
    </source>
</reference>
<name>A0ACD4DIT1_9NOCA</name>
<protein>
    <submittedName>
        <fullName evidence="1">Glycosyltransferase family 2 protein</fullName>
    </submittedName>
</protein>
<dbReference type="EMBL" id="CP107551">
    <property type="protein sequence ID" value="UYP19943.1"/>
    <property type="molecule type" value="Genomic_DNA"/>
</dbReference>
<evidence type="ECO:0000313" key="2">
    <source>
        <dbReference type="Proteomes" id="UP001156484"/>
    </source>
</evidence>
<sequence>MSRPSTPNPSTPGPLVTVLVPAYDAAPYLREALDSILAQDLRDLELLVVDDGSTDGTDEVLAGITDPRLRVVRQDNTGLVGALNRGLDEARGTFLARMDADDIMPPGRLSAQLRAMTADPDLVVCGTDYEMFGAIEGRVRMPRTDAACRQRLLMGSCHCGASAMIRMSVLQRSGIRFRPEFAHAEDYRFFTELAAHGKMGNLPIVGYLYRMHPHQVSAVYSDEQRAAHLRIAREYALATGVRPLDDTELELLLWAGRPEGALPLALARQMRRVAGPAARAVIRRPGVETMRFVGRKVYEAAARTRG</sequence>
<gene>
    <name evidence="1" type="ORF">OED52_05145</name>
</gene>
<evidence type="ECO:0000313" key="1">
    <source>
        <dbReference type="EMBL" id="UYP19943.1"/>
    </source>
</evidence>
<proteinExistence type="predicted"/>
<organism evidence="1 2">
    <name type="scientific">Rhodococcus sacchari</name>
    <dbReference type="NCBI Taxonomy" id="2962047"/>
    <lineage>
        <taxon>Bacteria</taxon>
        <taxon>Bacillati</taxon>
        <taxon>Actinomycetota</taxon>
        <taxon>Actinomycetes</taxon>
        <taxon>Mycobacteriales</taxon>
        <taxon>Nocardiaceae</taxon>
        <taxon>Rhodococcus</taxon>
    </lineage>
</organism>